<dbReference type="EMBL" id="QOQF01000024">
    <property type="protein sequence ID" value="RCL76109.1"/>
    <property type="molecule type" value="Genomic_DNA"/>
</dbReference>
<comment type="caution">
    <text evidence="4">The sequence shown here is derived from an EMBL/GenBank/DDBJ whole genome shotgun (WGS) entry which is preliminary data.</text>
</comment>
<gene>
    <name evidence="4" type="ORF">DBW69_05590</name>
</gene>
<dbReference type="InterPro" id="IPR051799">
    <property type="entry name" value="NADH_flavin_oxidoreductase"/>
</dbReference>
<name>A0A368DWB8_9PROT</name>
<dbReference type="AlphaFoldDB" id="A0A368DWB8"/>
<dbReference type="Pfam" id="PF00724">
    <property type="entry name" value="Oxidored_FMN"/>
    <property type="match status" value="1"/>
</dbReference>
<dbReference type="InterPro" id="IPR001155">
    <property type="entry name" value="OxRdtase_FMN_N"/>
</dbReference>
<dbReference type="Proteomes" id="UP000252132">
    <property type="component" value="Unassembled WGS sequence"/>
</dbReference>
<evidence type="ECO:0000313" key="4">
    <source>
        <dbReference type="EMBL" id="RCL76109.1"/>
    </source>
</evidence>
<dbReference type="GO" id="GO:0016491">
    <property type="term" value="F:oxidoreductase activity"/>
    <property type="evidence" value="ECO:0007669"/>
    <property type="project" value="UniProtKB-KW"/>
</dbReference>
<protein>
    <submittedName>
        <fullName evidence="4">NADH:flavin oxidoreductase</fullName>
    </submittedName>
</protein>
<accession>A0A368DWB8</accession>
<dbReference type="Gene3D" id="3.20.20.70">
    <property type="entry name" value="Aldolase class I"/>
    <property type="match status" value="1"/>
</dbReference>
<dbReference type="PANTHER" id="PTHR43656:SF2">
    <property type="entry name" value="BINDING OXIDOREDUCTASE, PUTATIVE (AFU_ORTHOLOGUE AFUA_2G08260)-RELATED"/>
    <property type="match status" value="1"/>
</dbReference>
<proteinExistence type="predicted"/>
<dbReference type="InterPro" id="IPR013785">
    <property type="entry name" value="Aldolase_TIM"/>
</dbReference>
<dbReference type="GO" id="GO:0010181">
    <property type="term" value="F:FMN binding"/>
    <property type="evidence" value="ECO:0007669"/>
    <property type="project" value="InterPro"/>
</dbReference>
<dbReference type="SUPFAM" id="SSF51395">
    <property type="entry name" value="FMN-linked oxidoreductases"/>
    <property type="match status" value="1"/>
</dbReference>
<evidence type="ECO:0000259" key="3">
    <source>
        <dbReference type="Pfam" id="PF00724"/>
    </source>
</evidence>
<sequence>MTTLSDTLTLPCGVIIKNRIAKGAMTEGLSDPANRATSKLSTLYGRWADGGSGMLLTGNVQINHKYLERAGNVVIEGPQSDEQLAALKHWAAQGTANETQLWMQISHAGRQTPIAVNETPVGPSDLPVNMPGKMFGDPKAMTDAEIQAAIEGFAFAAKTAKETGFTGVQIHGAHGYLISEFLSPDVNVRTDAWGGSLENRARFLLEAVRATRKVVGKEFPVAVKLNSADFQRGGFSHEEAVQVAKWLNDEKLDLLEISGGTYEQPRMSGLEGGAMDSSKSESRLPSTVAREAYFLEYAKDIRAVFNGALMVTGGFRTRAGMDAALNAGACDMIGLARPMCSDPDIANKLLSGAVAATEEFEKIVRLGPGLLGDTSPFAIIRGINGWGRQGWFCLQLIRMGEGQEPDLKMGVLKAVGGFQAFEKKAAERYKENYGY</sequence>
<organism evidence="4 5">
    <name type="scientific">PS1 clade bacterium</name>
    <dbReference type="NCBI Taxonomy" id="2175152"/>
    <lineage>
        <taxon>Bacteria</taxon>
        <taxon>Pseudomonadati</taxon>
        <taxon>Pseudomonadota</taxon>
        <taxon>Alphaproteobacteria</taxon>
        <taxon>PS1 clade</taxon>
    </lineage>
</organism>
<evidence type="ECO:0000313" key="5">
    <source>
        <dbReference type="Proteomes" id="UP000252132"/>
    </source>
</evidence>
<dbReference type="CDD" id="cd04733">
    <property type="entry name" value="OYE_like_2_FMN"/>
    <property type="match status" value="1"/>
</dbReference>
<reference evidence="4 5" key="1">
    <citation type="journal article" date="2018" name="Microbiome">
        <title>Fine metagenomic profile of the Mediterranean stratified and mixed water columns revealed by assembly and recruitment.</title>
        <authorList>
            <person name="Haro-Moreno J.M."/>
            <person name="Lopez-Perez M."/>
            <person name="De La Torre J.R."/>
            <person name="Picazo A."/>
            <person name="Camacho A."/>
            <person name="Rodriguez-Valera F."/>
        </authorList>
    </citation>
    <scope>NUCLEOTIDE SEQUENCE [LARGE SCALE GENOMIC DNA]</scope>
    <source>
        <strain evidence="4">MED-G55</strain>
    </source>
</reference>
<feature type="domain" description="NADH:flavin oxidoreductase/NADH oxidase N-terminal" evidence="3">
    <location>
        <begin position="15"/>
        <end position="352"/>
    </location>
</feature>
<keyword evidence="2" id="KW-0560">Oxidoreductase</keyword>
<dbReference type="PANTHER" id="PTHR43656">
    <property type="entry name" value="BINDING OXIDOREDUCTASE, PUTATIVE (AFU_ORTHOLOGUE AFUA_2G08260)-RELATED"/>
    <property type="match status" value="1"/>
</dbReference>
<keyword evidence="1" id="KW-0285">Flavoprotein</keyword>
<evidence type="ECO:0000256" key="2">
    <source>
        <dbReference type="ARBA" id="ARBA00023002"/>
    </source>
</evidence>
<evidence type="ECO:0000256" key="1">
    <source>
        <dbReference type="ARBA" id="ARBA00022630"/>
    </source>
</evidence>